<dbReference type="EMBL" id="BARV01041748">
    <property type="protein sequence ID" value="GAI53670.1"/>
    <property type="molecule type" value="Genomic_DNA"/>
</dbReference>
<proteinExistence type="predicted"/>
<gene>
    <name evidence="1" type="ORF">S06H3_63068</name>
</gene>
<comment type="caution">
    <text evidence="1">The sequence shown here is derived from an EMBL/GenBank/DDBJ whole genome shotgun (WGS) entry which is preliminary data.</text>
</comment>
<sequence length="29" mass="3210">AAGTALLIKDTFLSRYPDKASVSFIYYVV</sequence>
<name>X1QRU9_9ZZZZ</name>
<evidence type="ECO:0000313" key="1">
    <source>
        <dbReference type="EMBL" id="GAI53670.1"/>
    </source>
</evidence>
<reference evidence="1" key="1">
    <citation type="journal article" date="2014" name="Front. Microbiol.">
        <title>High frequency of phylogenetically diverse reductive dehalogenase-homologous genes in deep subseafloor sedimentary metagenomes.</title>
        <authorList>
            <person name="Kawai M."/>
            <person name="Futagami T."/>
            <person name="Toyoda A."/>
            <person name="Takaki Y."/>
            <person name="Nishi S."/>
            <person name="Hori S."/>
            <person name="Arai W."/>
            <person name="Tsubouchi T."/>
            <person name="Morono Y."/>
            <person name="Uchiyama I."/>
            <person name="Ito T."/>
            <person name="Fujiyama A."/>
            <person name="Inagaki F."/>
            <person name="Takami H."/>
        </authorList>
    </citation>
    <scope>NUCLEOTIDE SEQUENCE</scope>
    <source>
        <strain evidence="1">Expedition CK06-06</strain>
    </source>
</reference>
<organism evidence="1">
    <name type="scientific">marine sediment metagenome</name>
    <dbReference type="NCBI Taxonomy" id="412755"/>
    <lineage>
        <taxon>unclassified sequences</taxon>
        <taxon>metagenomes</taxon>
        <taxon>ecological metagenomes</taxon>
    </lineage>
</organism>
<dbReference type="AlphaFoldDB" id="X1QRU9"/>
<feature type="non-terminal residue" evidence="1">
    <location>
        <position position="1"/>
    </location>
</feature>
<protein>
    <submittedName>
        <fullName evidence="1">Uncharacterized protein</fullName>
    </submittedName>
</protein>
<accession>X1QRU9</accession>